<feature type="repeat" description="WD" evidence="3">
    <location>
        <begin position="272"/>
        <end position="313"/>
    </location>
</feature>
<dbReference type="InterPro" id="IPR015943">
    <property type="entry name" value="WD40/YVTN_repeat-like_dom_sf"/>
</dbReference>
<dbReference type="SMART" id="SM00320">
    <property type="entry name" value="WD40"/>
    <property type="match status" value="7"/>
</dbReference>
<dbReference type="PROSITE" id="PS50294">
    <property type="entry name" value="WD_REPEATS_REGION"/>
    <property type="match status" value="5"/>
</dbReference>
<accession>A0ABP7MQV5</accession>
<keyword evidence="1 3" id="KW-0853">WD repeat</keyword>
<gene>
    <name evidence="5" type="ORF">GCM10022406_10720</name>
</gene>
<sequence>MLLKSSALLRAALGAALLYSAGVQAQTTTPAPAVSSWLQGDIKTKAALLGVDYSPDGKRLVTCGLGRDIVVYDVATRQPALTLKGHTDDVVCVKFSPNGRYIASGGVDHALMLWDAITGELLRKNTDHTDYVRDVAFSPDSKRLASAGWDGQALVFDTFSGQRLASLKAPAAADAPPVPTAYDRAKTAKGRTGNVTSVAFSPDGSEVLTASGDHALRIWDTATWEPKMVLSGHTDEVWDARYSPNGKYVVSGAWDNTARLWDLKVQRTVRVFPAHVSDVWATCFSPDGQLIATGGGDRKVRVWDMVTGMLVQDLSGELHTAEVENLAFSPDGTSLASVSRDGTLKIWQVPGTAIRIGSYAQYNFEKWSRKGEFEKTADFEARMARKAEQMKVFQEEGLALLLKSYGNAADWSNFTLKEYNADTEYYTLGSALFPTVSYRVKVAPREAEQFRSSFSRVTYGPPSFVYTDAVIQLDKVSATVVGSSGPPHQYTITH</sequence>
<evidence type="ECO:0008006" key="7">
    <source>
        <dbReference type="Google" id="ProtNLM"/>
    </source>
</evidence>
<dbReference type="Gene3D" id="2.130.10.10">
    <property type="entry name" value="YVTN repeat-like/Quinoprotein amine dehydrogenase"/>
    <property type="match status" value="2"/>
</dbReference>
<evidence type="ECO:0000256" key="1">
    <source>
        <dbReference type="ARBA" id="ARBA00022574"/>
    </source>
</evidence>
<dbReference type="PANTHER" id="PTHR19879:SF9">
    <property type="entry name" value="TRANSCRIPTION INITIATION FACTOR TFIID SUBUNIT 5"/>
    <property type="match status" value="1"/>
</dbReference>
<feature type="repeat" description="WD" evidence="3">
    <location>
        <begin position="316"/>
        <end position="349"/>
    </location>
</feature>
<dbReference type="PANTHER" id="PTHR19879">
    <property type="entry name" value="TRANSCRIPTION INITIATION FACTOR TFIID"/>
    <property type="match status" value="1"/>
</dbReference>
<dbReference type="InterPro" id="IPR020472">
    <property type="entry name" value="WD40_PAC1"/>
</dbReference>
<dbReference type="CDD" id="cd00200">
    <property type="entry name" value="WD40"/>
    <property type="match status" value="1"/>
</dbReference>
<dbReference type="PRINTS" id="PR00320">
    <property type="entry name" value="GPROTEINBRPT"/>
</dbReference>
<dbReference type="PROSITE" id="PS00678">
    <property type="entry name" value="WD_REPEATS_1"/>
    <property type="match status" value="2"/>
</dbReference>
<dbReference type="InterPro" id="IPR036322">
    <property type="entry name" value="WD40_repeat_dom_sf"/>
</dbReference>
<dbReference type="EMBL" id="BAABDH010000018">
    <property type="protein sequence ID" value="GAA3926768.1"/>
    <property type="molecule type" value="Genomic_DNA"/>
</dbReference>
<evidence type="ECO:0000256" key="4">
    <source>
        <dbReference type="SAM" id="SignalP"/>
    </source>
</evidence>
<keyword evidence="2" id="KW-0677">Repeat</keyword>
<reference evidence="6" key="1">
    <citation type="journal article" date="2019" name="Int. J. Syst. Evol. Microbiol.">
        <title>The Global Catalogue of Microorganisms (GCM) 10K type strain sequencing project: providing services to taxonomists for standard genome sequencing and annotation.</title>
        <authorList>
            <consortium name="The Broad Institute Genomics Platform"/>
            <consortium name="The Broad Institute Genome Sequencing Center for Infectious Disease"/>
            <person name="Wu L."/>
            <person name="Ma J."/>
        </authorList>
    </citation>
    <scope>NUCLEOTIDE SEQUENCE [LARGE SCALE GENOMIC DNA]</scope>
    <source>
        <strain evidence="6">JCM 17214</strain>
    </source>
</reference>
<dbReference type="InterPro" id="IPR019775">
    <property type="entry name" value="WD40_repeat_CS"/>
</dbReference>
<evidence type="ECO:0000313" key="6">
    <source>
        <dbReference type="Proteomes" id="UP001499909"/>
    </source>
</evidence>
<name>A0ABP7MQV5_9BACT</name>
<dbReference type="SUPFAM" id="SSF50978">
    <property type="entry name" value="WD40 repeat-like"/>
    <property type="match status" value="1"/>
</dbReference>
<evidence type="ECO:0000256" key="3">
    <source>
        <dbReference type="PROSITE-ProRule" id="PRU00221"/>
    </source>
</evidence>
<feature type="chain" id="PRO_5046492806" description="WD40 repeat domain-containing protein" evidence="4">
    <location>
        <begin position="26"/>
        <end position="494"/>
    </location>
</feature>
<dbReference type="RefSeq" id="WP_345111117.1">
    <property type="nucleotide sequence ID" value="NZ_BAABDH010000018.1"/>
</dbReference>
<dbReference type="Proteomes" id="UP001499909">
    <property type="component" value="Unassembled WGS sequence"/>
</dbReference>
<protein>
    <recommendedName>
        <fullName evidence="7">WD40 repeat domain-containing protein</fullName>
    </recommendedName>
</protein>
<evidence type="ECO:0000313" key="5">
    <source>
        <dbReference type="EMBL" id="GAA3926768.1"/>
    </source>
</evidence>
<comment type="caution">
    <text evidence="5">The sequence shown here is derived from an EMBL/GenBank/DDBJ whole genome shotgun (WGS) entry which is preliminary data.</text>
</comment>
<dbReference type="InterPro" id="IPR001680">
    <property type="entry name" value="WD40_rpt"/>
</dbReference>
<organism evidence="5 6">
    <name type="scientific">Hymenobacter algoricola</name>
    <dbReference type="NCBI Taxonomy" id="486267"/>
    <lineage>
        <taxon>Bacteria</taxon>
        <taxon>Pseudomonadati</taxon>
        <taxon>Bacteroidota</taxon>
        <taxon>Cytophagia</taxon>
        <taxon>Cytophagales</taxon>
        <taxon>Hymenobacteraceae</taxon>
        <taxon>Hymenobacter</taxon>
    </lineage>
</organism>
<feature type="repeat" description="WD" evidence="3">
    <location>
        <begin position="188"/>
        <end position="229"/>
    </location>
</feature>
<feature type="repeat" description="WD" evidence="3">
    <location>
        <begin position="83"/>
        <end position="124"/>
    </location>
</feature>
<feature type="repeat" description="WD" evidence="3">
    <location>
        <begin position="230"/>
        <end position="271"/>
    </location>
</feature>
<evidence type="ECO:0000256" key="2">
    <source>
        <dbReference type="ARBA" id="ARBA00022737"/>
    </source>
</evidence>
<keyword evidence="6" id="KW-1185">Reference proteome</keyword>
<dbReference type="Pfam" id="PF00400">
    <property type="entry name" value="WD40"/>
    <property type="match status" value="7"/>
</dbReference>
<proteinExistence type="predicted"/>
<dbReference type="PROSITE" id="PS50082">
    <property type="entry name" value="WD_REPEATS_2"/>
    <property type="match status" value="6"/>
</dbReference>
<keyword evidence="4" id="KW-0732">Signal</keyword>
<feature type="signal peptide" evidence="4">
    <location>
        <begin position="1"/>
        <end position="25"/>
    </location>
</feature>
<feature type="repeat" description="WD" evidence="3">
    <location>
        <begin position="125"/>
        <end position="166"/>
    </location>
</feature>